<dbReference type="CDD" id="cd10747">
    <property type="entry name" value="DnaJ_C"/>
    <property type="match status" value="1"/>
</dbReference>
<protein>
    <recommendedName>
        <fullName evidence="2">J domain-containing protein</fullName>
    </recommendedName>
</protein>
<keyword evidence="4" id="KW-1185">Reference proteome</keyword>
<dbReference type="Gene3D" id="1.10.287.110">
    <property type="entry name" value="DnaJ domain"/>
    <property type="match status" value="1"/>
</dbReference>
<dbReference type="SUPFAM" id="SSF46565">
    <property type="entry name" value="Chaperone J-domain"/>
    <property type="match status" value="1"/>
</dbReference>
<dbReference type="InterPro" id="IPR002939">
    <property type="entry name" value="DnaJ_C"/>
</dbReference>
<feature type="domain" description="J" evidence="2">
    <location>
        <begin position="211"/>
        <end position="276"/>
    </location>
</feature>
<feature type="compositionally biased region" description="Acidic residues" evidence="1">
    <location>
        <begin position="65"/>
        <end position="82"/>
    </location>
</feature>
<dbReference type="Pfam" id="PF01556">
    <property type="entry name" value="DnaJ_C"/>
    <property type="match status" value="1"/>
</dbReference>
<dbReference type="EMBL" id="JAGKQM010000016">
    <property type="protein sequence ID" value="KAH0874330.1"/>
    <property type="molecule type" value="Genomic_DNA"/>
</dbReference>
<dbReference type="InterPro" id="IPR001623">
    <property type="entry name" value="DnaJ_domain"/>
</dbReference>
<dbReference type="PANTHER" id="PTHR43888">
    <property type="entry name" value="DNAJ-LIKE-2, ISOFORM A-RELATED"/>
    <property type="match status" value="1"/>
</dbReference>
<dbReference type="InterPro" id="IPR036869">
    <property type="entry name" value="J_dom_sf"/>
</dbReference>
<evidence type="ECO:0000259" key="2">
    <source>
        <dbReference type="PROSITE" id="PS50076"/>
    </source>
</evidence>
<dbReference type="Pfam" id="PF00226">
    <property type="entry name" value="DnaJ"/>
    <property type="match status" value="1"/>
</dbReference>
<dbReference type="Gene3D" id="2.60.260.20">
    <property type="entry name" value="Urease metallochaperone UreE, N-terminal domain"/>
    <property type="match status" value="2"/>
</dbReference>
<evidence type="ECO:0000313" key="4">
    <source>
        <dbReference type="Proteomes" id="UP000824890"/>
    </source>
</evidence>
<dbReference type="CDD" id="cd06257">
    <property type="entry name" value="DnaJ"/>
    <property type="match status" value="1"/>
</dbReference>
<feature type="region of interest" description="Disordered" evidence="1">
    <location>
        <begin position="127"/>
        <end position="163"/>
    </location>
</feature>
<dbReference type="Proteomes" id="UP000824890">
    <property type="component" value="Unassembled WGS sequence"/>
</dbReference>
<dbReference type="PRINTS" id="PR00625">
    <property type="entry name" value="JDOMAIN"/>
</dbReference>
<feature type="compositionally biased region" description="Basic and acidic residues" evidence="1">
    <location>
        <begin position="138"/>
        <end position="151"/>
    </location>
</feature>
<feature type="region of interest" description="Disordered" evidence="1">
    <location>
        <begin position="54"/>
        <end position="93"/>
    </location>
</feature>
<dbReference type="InterPro" id="IPR044713">
    <property type="entry name" value="DNJA1/2-like"/>
</dbReference>
<dbReference type="PROSITE" id="PS00636">
    <property type="entry name" value="DNAJ_1"/>
    <property type="match status" value="1"/>
</dbReference>
<sequence>MQERRRLLLVSSSLSLSLPFPQRISNFSDQIPFIFDGGAACDLHLHLSEDAVPCHSRAKKKSVDPEEEDAEEKDYENSDEEDGNHGVERYGSSSSSVFNFSASHSARDSGLPSANDVFSQISGPPEFLNNRTEADEEATARDAEHAKRMTEMKGSPSDDVNCVSTKESPAASVVMEAKPHLVGIHERNGGKRISTATNPNAEEAADLLRKSYYDVLQVPKGASDEHIKRAYRKLALKYHPDKNPGNDEATRKFADINNAYEVLSDEEKREIYNKYGEEGLKQHAANGGRGGGGGGMNMQDIFSQFFGGGGSTEEEEKVVKGDDVIVELEATLEDLYMGGSMKVWREKNVIKPAPGKRKCNCRDEVYHRQIGPGMFQQMTEQVCDKCPNVKFEREGYFVTVDIEKGMKDGEEVSFYEDGEPILDGEPGDLKFRIKTAPHARFRRDGNDLHMTVNITLVEALVGFEKSFKHLDDHEVDISSKGITKPKEVKKFKGEGMPLHFSTKKGNLFVTFEVLFPSSLTEDQKKKIKEVLA</sequence>
<evidence type="ECO:0000313" key="3">
    <source>
        <dbReference type="EMBL" id="KAH0874330.1"/>
    </source>
</evidence>
<dbReference type="SUPFAM" id="SSF49493">
    <property type="entry name" value="HSP40/DnaJ peptide-binding domain"/>
    <property type="match status" value="2"/>
</dbReference>
<dbReference type="InterPro" id="IPR008971">
    <property type="entry name" value="HSP40/DnaJ_pept-bd"/>
</dbReference>
<dbReference type="PROSITE" id="PS50076">
    <property type="entry name" value="DNAJ_2"/>
    <property type="match status" value="1"/>
</dbReference>
<comment type="caution">
    <text evidence="3">The sequence shown here is derived from an EMBL/GenBank/DDBJ whole genome shotgun (WGS) entry which is preliminary data.</text>
</comment>
<reference evidence="3 4" key="1">
    <citation type="submission" date="2021-05" db="EMBL/GenBank/DDBJ databases">
        <title>Genome Assembly of Synthetic Allotetraploid Brassica napus Reveals Homoeologous Exchanges between Subgenomes.</title>
        <authorList>
            <person name="Davis J.T."/>
        </authorList>
    </citation>
    <scope>NUCLEOTIDE SEQUENCE [LARGE SCALE GENOMIC DNA]</scope>
    <source>
        <strain evidence="4">cv. Da-Ae</strain>
        <tissue evidence="3">Seedling</tissue>
    </source>
</reference>
<organism evidence="3 4">
    <name type="scientific">Brassica napus</name>
    <name type="common">Rape</name>
    <dbReference type="NCBI Taxonomy" id="3708"/>
    <lineage>
        <taxon>Eukaryota</taxon>
        <taxon>Viridiplantae</taxon>
        <taxon>Streptophyta</taxon>
        <taxon>Embryophyta</taxon>
        <taxon>Tracheophyta</taxon>
        <taxon>Spermatophyta</taxon>
        <taxon>Magnoliopsida</taxon>
        <taxon>eudicotyledons</taxon>
        <taxon>Gunneridae</taxon>
        <taxon>Pentapetalae</taxon>
        <taxon>rosids</taxon>
        <taxon>malvids</taxon>
        <taxon>Brassicales</taxon>
        <taxon>Brassicaceae</taxon>
        <taxon>Brassiceae</taxon>
        <taxon>Brassica</taxon>
    </lineage>
</organism>
<dbReference type="SMART" id="SM00271">
    <property type="entry name" value="DnaJ"/>
    <property type="match status" value="1"/>
</dbReference>
<name>A0ABQ7Z2F7_BRANA</name>
<proteinExistence type="predicted"/>
<dbReference type="InterPro" id="IPR018253">
    <property type="entry name" value="DnaJ_domain_CS"/>
</dbReference>
<gene>
    <name evidence="3" type="ORF">HID58_071692</name>
</gene>
<accession>A0ABQ7Z2F7</accession>
<evidence type="ECO:0000256" key="1">
    <source>
        <dbReference type="SAM" id="MobiDB-lite"/>
    </source>
</evidence>